<keyword evidence="14" id="KW-1185">Reference proteome</keyword>
<accession>A0A5J4NI12</accession>
<keyword evidence="9 11" id="KW-0464">Manganese</keyword>
<dbReference type="GO" id="GO:0004521">
    <property type="term" value="F:RNA endonuclease activity"/>
    <property type="evidence" value="ECO:0007669"/>
    <property type="project" value="UniProtKB-UniRule"/>
</dbReference>
<gene>
    <name evidence="13" type="ORF">DEA37_0007136</name>
</gene>
<dbReference type="PROSITE" id="PS51959">
    <property type="entry name" value="ENDOU"/>
    <property type="match status" value="1"/>
</dbReference>
<protein>
    <recommendedName>
        <fullName evidence="11">Uridylate-specific endoribonuclease</fullName>
        <ecNumber evidence="11">4.6.1.-</ecNumber>
    </recommendedName>
</protein>
<evidence type="ECO:0000256" key="4">
    <source>
        <dbReference type="ARBA" id="ARBA00022722"/>
    </source>
</evidence>
<dbReference type="PANTHER" id="PTHR12439">
    <property type="entry name" value="PLACENTAL PROTEIN 11-RELATED"/>
    <property type="match status" value="1"/>
</dbReference>
<dbReference type="EC" id="4.6.1.-" evidence="11"/>
<evidence type="ECO:0000313" key="13">
    <source>
        <dbReference type="EMBL" id="KAA3675050.1"/>
    </source>
</evidence>
<dbReference type="AlphaFoldDB" id="A0A5J4NI12"/>
<keyword evidence="4 11" id="KW-0540">Nuclease</keyword>
<evidence type="ECO:0000256" key="10">
    <source>
        <dbReference type="ARBA" id="ARBA00023239"/>
    </source>
</evidence>
<evidence type="ECO:0000313" key="14">
    <source>
        <dbReference type="Proteomes" id="UP000324629"/>
    </source>
</evidence>
<keyword evidence="6 11" id="KW-0255">Endonuclease</keyword>
<dbReference type="GO" id="GO:0003723">
    <property type="term" value="F:RNA binding"/>
    <property type="evidence" value="ECO:0007669"/>
    <property type="project" value="UniProtKB-UniRule"/>
</dbReference>
<evidence type="ECO:0000256" key="5">
    <source>
        <dbReference type="ARBA" id="ARBA00022723"/>
    </source>
</evidence>
<dbReference type="Proteomes" id="UP000324629">
    <property type="component" value="Unassembled WGS sequence"/>
</dbReference>
<comment type="cofactor">
    <cofactor evidence="1 11">
        <name>Mn(2+)</name>
        <dbReference type="ChEBI" id="CHEBI:29035"/>
    </cofactor>
</comment>
<name>A0A5J4NI12_9TREM</name>
<evidence type="ECO:0000256" key="11">
    <source>
        <dbReference type="RuleBase" id="RU367085"/>
    </source>
</evidence>
<evidence type="ECO:0000259" key="12">
    <source>
        <dbReference type="PROSITE" id="PS51959"/>
    </source>
</evidence>
<keyword evidence="8 11" id="KW-0694">RNA-binding</keyword>
<evidence type="ECO:0000256" key="6">
    <source>
        <dbReference type="ARBA" id="ARBA00022759"/>
    </source>
</evidence>
<organism evidence="13 14">
    <name type="scientific">Paragonimus westermani</name>
    <dbReference type="NCBI Taxonomy" id="34504"/>
    <lineage>
        <taxon>Eukaryota</taxon>
        <taxon>Metazoa</taxon>
        <taxon>Spiralia</taxon>
        <taxon>Lophotrochozoa</taxon>
        <taxon>Platyhelminthes</taxon>
        <taxon>Trematoda</taxon>
        <taxon>Digenea</taxon>
        <taxon>Plagiorchiida</taxon>
        <taxon>Troglotremata</taxon>
        <taxon>Troglotrematidae</taxon>
        <taxon>Paragonimus</taxon>
    </lineage>
</organism>
<evidence type="ECO:0000256" key="2">
    <source>
        <dbReference type="ARBA" id="ARBA00010168"/>
    </source>
</evidence>
<evidence type="ECO:0000256" key="8">
    <source>
        <dbReference type="ARBA" id="ARBA00022884"/>
    </source>
</evidence>
<comment type="similarity">
    <text evidence="2 11">Belongs to the ENDOU family.</text>
</comment>
<keyword evidence="7 11" id="KW-0378">Hydrolase</keyword>
<evidence type="ECO:0000256" key="3">
    <source>
        <dbReference type="ARBA" id="ARBA00011245"/>
    </source>
</evidence>
<comment type="subunit">
    <text evidence="3 11">Monomer.</text>
</comment>
<proteinExistence type="inferred from homology"/>
<keyword evidence="5 11" id="KW-0479">Metal-binding</keyword>
<dbReference type="SUPFAM" id="SSF142877">
    <property type="entry name" value="EndoU-like"/>
    <property type="match status" value="1"/>
</dbReference>
<evidence type="ECO:0000256" key="7">
    <source>
        <dbReference type="ARBA" id="ARBA00022801"/>
    </source>
</evidence>
<dbReference type="GO" id="GO:0046872">
    <property type="term" value="F:metal ion binding"/>
    <property type="evidence" value="ECO:0007669"/>
    <property type="project" value="UniProtKB-UniRule"/>
</dbReference>
<dbReference type="EMBL" id="QNGE01002756">
    <property type="protein sequence ID" value="KAA3675050.1"/>
    <property type="molecule type" value="Genomic_DNA"/>
</dbReference>
<feature type="domain" description="EndoU" evidence="12">
    <location>
        <begin position="21"/>
        <end position="288"/>
    </location>
</feature>
<dbReference type="InterPro" id="IPR037227">
    <property type="entry name" value="EndoU-like"/>
</dbReference>
<keyword evidence="10" id="KW-0456">Lyase</keyword>
<dbReference type="InterPro" id="IPR018998">
    <property type="entry name" value="EndoU_C"/>
</dbReference>
<sequence length="305" mass="35501">MATICVRDTDIALGKIGVQMNEKEMARFIEHLWQMDKTRINSTATYELDLHDVLHDASPEMVEAPSPLFRRFNRTLLLRTVETIPAFITLLDNYHGPTGVREMVTSEEVHEIEEFLDKIMETPVMQETWKFLQRKVLPLNSPEEFRQLIRMLWFKTYKRKRSGDSSAFEHVFVGERKGSKVSGFHNWIRFAQLEAIKALAYRGHFRESCRSPTRMATISFRMRDGSVKSKTSMLFGTTPEFELALYTVVFLSNLRRVRFRMESCKMKVICHPMSKKAVLGTCYVTSKTPRKSKNLQANKSVFQIL</sequence>
<dbReference type="GO" id="GO:0016829">
    <property type="term" value="F:lyase activity"/>
    <property type="evidence" value="ECO:0007669"/>
    <property type="project" value="UniProtKB-KW"/>
</dbReference>
<dbReference type="CDD" id="cd21159">
    <property type="entry name" value="XendoU"/>
    <property type="match status" value="1"/>
</dbReference>
<comment type="caution">
    <text evidence="13">The sequence shown here is derived from an EMBL/GenBank/DDBJ whole genome shotgun (WGS) entry which is preliminary data.</text>
</comment>
<comment type="catalytic activity">
    <reaction evidence="11">
        <text>ribonucleotidyl-uridine-RNA = a 5'-end dephospho-uridine-RNA + a 3'-end 2',3'-cyclophospho-ribonucleotide-RNA</text>
        <dbReference type="Rhea" id="RHEA:67792"/>
        <dbReference type="Rhea" id="RHEA-COMP:10464"/>
        <dbReference type="Rhea" id="RHEA-COMP:17354"/>
        <dbReference type="Rhea" id="RHEA-COMP:17356"/>
        <dbReference type="ChEBI" id="CHEBI:83064"/>
        <dbReference type="ChEBI" id="CHEBI:173117"/>
        <dbReference type="ChEBI" id="CHEBI:173224"/>
    </reaction>
</comment>
<dbReference type="Pfam" id="PF09412">
    <property type="entry name" value="XendoU"/>
    <property type="match status" value="1"/>
</dbReference>
<dbReference type="InterPro" id="IPR039787">
    <property type="entry name" value="ENDOU"/>
</dbReference>
<evidence type="ECO:0000256" key="1">
    <source>
        <dbReference type="ARBA" id="ARBA00001936"/>
    </source>
</evidence>
<dbReference type="GO" id="GO:0016787">
    <property type="term" value="F:hydrolase activity"/>
    <property type="evidence" value="ECO:0007669"/>
    <property type="project" value="UniProtKB-KW"/>
</dbReference>
<reference evidence="13 14" key="1">
    <citation type="journal article" date="2019" name="Gigascience">
        <title>Whole-genome sequence of the oriental lung fluke Paragonimus westermani.</title>
        <authorList>
            <person name="Oey H."/>
            <person name="Zakrzewski M."/>
            <person name="Narain K."/>
            <person name="Devi K.R."/>
            <person name="Agatsuma T."/>
            <person name="Nawaratna S."/>
            <person name="Gobert G.N."/>
            <person name="Jones M.K."/>
            <person name="Ragan M.A."/>
            <person name="McManus D.P."/>
            <person name="Krause L."/>
        </authorList>
    </citation>
    <scope>NUCLEOTIDE SEQUENCE [LARGE SCALE GENOMIC DNA]</scope>
    <source>
        <strain evidence="13 14">IND2009</strain>
    </source>
</reference>
<evidence type="ECO:0000256" key="9">
    <source>
        <dbReference type="ARBA" id="ARBA00023211"/>
    </source>
</evidence>
<dbReference type="PANTHER" id="PTHR12439:SF11">
    <property type="entry name" value="URIDYLATE-SPECIFIC ENDORIBONUCLEASE"/>
    <property type="match status" value="1"/>
</dbReference>